<evidence type="ECO:0000313" key="2">
    <source>
        <dbReference type="Proteomes" id="UP000256845"/>
    </source>
</evidence>
<dbReference type="EMBL" id="QRDW01000002">
    <property type="protein sequence ID" value="RED52044.1"/>
    <property type="molecule type" value="Genomic_DNA"/>
</dbReference>
<accession>A0A3D9HR84</accession>
<name>A0A3D9HR84_9PROT</name>
<dbReference type="Proteomes" id="UP000256845">
    <property type="component" value="Unassembled WGS sequence"/>
</dbReference>
<protein>
    <submittedName>
        <fullName evidence="1">Uncharacterized protein (TIGR02285 family)</fullName>
    </submittedName>
</protein>
<keyword evidence="2" id="KW-1185">Reference proteome</keyword>
<sequence length="294" mass="32650">MICFRRIAFVIIAGLFGGVAGGPVGQGFAADKPVIHWISGPIPEAVIEENGQMSGGFLFETVRWFASRMPGYTHRYQLVPLKRTHQLLQNADRIYCGFSLLRNAARARLYHFSEPIHWAQGFRAGYRAGNEDVEHSLIEGKGLDMAQFLAGTGKAGRILGRSYNPQLDLFLEELKGQGRLLEVPEQAGLMEMLGRDRIDLLIDYPRMFLGTEKLSTVSVIGVKPYNAIHFACAMTTEGRAVIDRVDGIIADEPALPGYAAFRLRMLPPDHARALADQFVRYREDNNPQSSDEAG</sequence>
<organism evidence="1 2">
    <name type="scientific">Aestuariispira insulae</name>
    <dbReference type="NCBI Taxonomy" id="1461337"/>
    <lineage>
        <taxon>Bacteria</taxon>
        <taxon>Pseudomonadati</taxon>
        <taxon>Pseudomonadota</taxon>
        <taxon>Alphaproteobacteria</taxon>
        <taxon>Rhodospirillales</taxon>
        <taxon>Kiloniellaceae</taxon>
        <taxon>Aestuariispira</taxon>
    </lineage>
</organism>
<dbReference type="SUPFAM" id="SSF53850">
    <property type="entry name" value="Periplasmic binding protein-like II"/>
    <property type="match status" value="1"/>
</dbReference>
<reference evidence="1 2" key="1">
    <citation type="submission" date="2018-07" db="EMBL/GenBank/DDBJ databases">
        <title>Genomic Encyclopedia of Type Strains, Phase III (KMG-III): the genomes of soil and plant-associated and newly described type strains.</title>
        <authorList>
            <person name="Whitman W."/>
        </authorList>
    </citation>
    <scope>NUCLEOTIDE SEQUENCE [LARGE SCALE GENOMIC DNA]</scope>
    <source>
        <strain evidence="1 2">CECT 8488</strain>
    </source>
</reference>
<proteinExistence type="predicted"/>
<dbReference type="RefSeq" id="WP_115935604.1">
    <property type="nucleotide sequence ID" value="NZ_QRDW01000002.1"/>
</dbReference>
<comment type="caution">
    <text evidence="1">The sequence shown here is derived from an EMBL/GenBank/DDBJ whole genome shotgun (WGS) entry which is preliminary data.</text>
</comment>
<dbReference type="OrthoDB" id="7336623at2"/>
<gene>
    <name evidence="1" type="ORF">DFP90_10261</name>
</gene>
<dbReference type="AlphaFoldDB" id="A0A3D9HR84"/>
<evidence type="ECO:0000313" key="1">
    <source>
        <dbReference type="EMBL" id="RED52044.1"/>
    </source>
</evidence>